<feature type="domain" description="Caspase family p20" evidence="4">
    <location>
        <begin position="26"/>
        <end position="150"/>
    </location>
</feature>
<comment type="caution">
    <text evidence="5">The sequence shown here is derived from an EMBL/GenBank/DDBJ whole genome shotgun (WGS) entry which is preliminary data.</text>
</comment>
<dbReference type="PROSITE" id="PS01121">
    <property type="entry name" value="CASPASE_HIS"/>
    <property type="match status" value="1"/>
</dbReference>
<dbReference type="GO" id="GO:0005737">
    <property type="term" value="C:cytoplasm"/>
    <property type="evidence" value="ECO:0007669"/>
    <property type="project" value="TreeGrafter"/>
</dbReference>
<dbReference type="AlphaFoldDB" id="A0AAV6TRU9"/>
<evidence type="ECO:0000256" key="2">
    <source>
        <dbReference type="RuleBase" id="RU003971"/>
    </source>
</evidence>
<keyword evidence="6" id="KW-1185">Reference proteome</keyword>
<feature type="domain" description="Caspase family p20" evidence="4">
    <location>
        <begin position="280"/>
        <end position="394"/>
    </location>
</feature>
<dbReference type="InterPro" id="IPR001309">
    <property type="entry name" value="Pept_C14_p20"/>
</dbReference>
<evidence type="ECO:0000259" key="3">
    <source>
        <dbReference type="PROSITE" id="PS50207"/>
    </source>
</evidence>
<dbReference type="SMART" id="SM00115">
    <property type="entry name" value="CASc"/>
    <property type="match status" value="1"/>
</dbReference>
<dbReference type="Pfam" id="PF00656">
    <property type="entry name" value="Peptidase_C14"/>
    <property type="match status" value="2"/>
</dbReference>
<sequence>MCTLNKKPVEYLGKEDSECYTMNYNKKGLCYIFNHENFKGPKLGSLKQRIGTDIDAQLLKNVFNKPELEFDVYKFTDYTYGQIVEKLQLVQKLDKSKYSCFVCCILSYGKEDYLCDCEDIYPVQNIYQLFFGDKCKAFAGKPKIFFIQACPCDVDVSSTESTDYGEPKSVVFRIPTRSDFLVVYSTIPGDISWNLNINQGSWFIDAFCSTIENHISEMDLLQLLSIVNYKLSEMHKSKGLPVEVPCVTSTLIRDIRLIDRASGGAEIPRNEGLLYGSHNKKGKVLIFNHELYENPRCPSRSGTEQDKMTLKKLFKRLNFEKPCCFQDKREKTIFKNLKRVADMNHEEYSCFICCILSHGNCGKLSAYDKDYEIDNMLSCFFNKWDGKPKIFLIQ</sequence>
<evidence type="ECO:0000313" key="6">
    <source>
        <dbReference type="Proteomes" id="UP000827092"/>
    </source>
</evidence>
<dbReference type="InterPro" id="IPR002398">
    <property type="entry name" value="Pept_C14"/>
</dbReference>
<dbReference type="Proteomes" id="UP000827092">
    <property type="component" value="Unassembled WGS sequence"/>
</dbReference>
<dbReference type="PANTHER" id="PTHR10454">
    <property type="entry name" value="CASPASE"/>
    <property type="match status" value="1"/>
</dbReference>
<dbReference type="Gene3D" id="3.40.50.1460">
    <property type="match status" value="2"/>
</dbReference>
<dbReference type="PROSITE" id="PS50207">
    <property type="entry name" value="CASPASE_P10"/>
    <property type="match status" value="1"/>
</dbReference>
<dbReference type="GO" id="GO:0006508">
    <property type="term" value="P:proteolysis"/>
    <property type="evidence" value="ECO:0007669"/>
    <property type="project" value="InterPro"/>
</dbReference>
<dbReference type="PRINTS" id="PR00376">
    <property type="entry name" value="IL1BCENZYME"/>
</dbReference>
<dbReference type="GO" id="GO:0004197">
    <property type="term" value="F:cysteine-type endopeptidase activity"/>
    <property type="evidence" value="ECO:0007669"/>
    <property type="project" value="InterPro"/>
</dbReference>
<dbReference type="GO" id="GO:0006915">
    <property type="term" value="P:apoptotic process"/>
    <property type="evidence" value="ECO:0007669"/>
    <property type="project" value="TreeGrafter"/>
</dbReference>
<dbReference type="EMBL" id="JAFNEN010001267">
    <property type="protein sequence ID" value="KAG8174258.1"/>
    <property type="molecule type" value="Genomic_DNA"/>
</dbReference>
<dbReference type="InterPro" id="IPR011600">
    <property type="entry name" value="Pept_C14_caspase"/>
</dbReference>
<evidence type="ECO:0000256" key="1">
    <source>
        <dbReference type="ARBA" id="ARBA00010134"/>
    </source>
</evidence>
<dbReference type="InterPro" id="IPR015917">
    <property type="entry name" value="Pept_C14A"/>
</dbReference>
<dbReference type="PANTHER" id="PTHR10454:SF232">
    <property type="entry name" value="AT03047P-RELATED"/>
    <property type="match status" value="1"/>
</dbReference>
<dbReference type="PROSITE" id="PS50208">
    <property type="entry name" value="CASPASE_P20"/>
    <property type="match status" value="2"/>
</dbReference>
<name>A0AAV6TRU9_9ARAC</name>
<evidence type="ECO:0000313" key="5">
    <source>
        <dbReference type="EMBL" id="KAG8174258.1"/>
    </source>
</evidence>
<accession>A0AAV6TRU9</accession>
<dbReference type="SUPFAM" id="SSF52129">
    <property type="entry name" value="Caspase-like"/>
    <property type="match status" value="2"/>
</dbReference>
<gene>
    <name evidence="5" type="ORF">JTE90_015538</name>
</gene>
<dbReference type="GO" id="GO:0043525">
    <property type="term" value="P:positive regulation of neuron apoptotic process"/>
    <property type="evidence" value="ECO:0007669"/>
    <property type="project" value="TreeGrafter"/>
</dbReference>
<comment type="similarity">
    <text evidence="1 2">Belongs to the peptidase C14A family.</text>
</comment>
<reference evidence="5 6" key="1">
    <citation type="journal article" date="2022" name="Nat. Ecol. Evol.">
        <title>A masculinizing supergene underlies an exaggerated male reproductive morph in a spider.</title>
        <authorList>
            <person name="Hendrickx F."/>
            <person name="De Corte Z."/>
            <person name="Sonet G."/>
            <person name="Van Belleghem S.M."/>
            <person name="Kostlbacher S."/>
            <person name="Vangestel C."/>
        </authorList>
    </citation>
    <scope>NUCLEOTIDE SEQUENCE [LARGE SCALE GENOMIC DNA]</scope>
    <source>
        <strain evidence="5">W744_W776</strain>
    </source>
</reference>
<protein>
    <recommendedName>
        <fullName evidence="7">Caspase-8</fullName>
    </recommendedName>
</protein>
<feature type="domain" description="Caspase family p10" evidence="3">
    <location>
        <begin position="170"/>
        <end position="259"/>
    </location>
</feature>
<evidence type="ECO:0008006" key="7">
    <source>
        <dbReference type="Google" id="ProtNLM"/>
    </source>
</evidence>
<evidence type="ECO:0000259" key="4">
    <source>
        <dbReference type="PROSITE" id="PS50208"/>
    </source>
</evidence>
<dbReference type="InterPro" id="IPR029030">
    <property type="entry name" value="Caspase-like_dom_sf"/>
</dbReference>
<proteinExistence type="inferred from homology"/>
<dbReference type="InterPro" id="IPR016129">
    <property type="entry name" value="Caspase_his_AS"/>
</dbReference>
<organism evidence="5 6">
    <name type="scientific">Oedothorax gibbosus</name>
    <dbReference type="NCBI Taxonomy" id="931172"/>
    <lineage>
        <taxon>Eukaryota</taxon>
        <taxon>Metazoa</taxon>
        <taxon>Ecdysozoa</taxon>
        <taxon>Arthropoda</taxon>
        <taxon>Chelicerata</taxon>
        <taxon>Arachnida</taxon>
        <taxon>Araneae</taxon>
        <taxon>Araneomorphae</taxon>
        <taxon>Entelegynae</taxon>
        <taxon>Araneoidea</taxon>
        <taxon>Linyphiidae</taxon>
        <taxon>Erigoninae</taxon>
        <taxon>Oedothorax</taxon>
    </lineage>
</organism>
<feature type="non-terminal residue" evidence="5">
    <location>
        <position position="394"/>
    </location>
</feature>
<dbReference type="InterPro" id="IPR002138">
    <property type="entry name" value="Pept_C14_p10"/>
</dbReference>